<keyword evidence="4" id="KW-1185">Reference proteome</keyword>
<dbReference type="PATRIC" id="fig|1141662.3.peg.3009"/>
<evidence type="ECO:0000259" key="2">
    <source>
        <dbReference type="Pfam" id="PF00419"/>
    </source>
</evidence>
<proteinExistence type="predicted"/>
<dbReference type="Proteomes" id="UP000009336">
    <property type="component" value="Unassembled WGS sequence"/>
</dbReference>
<comment type="caution">
    <text evidence="3">The sequence shown here is derived from an EMBL/GenBank/DDBJ whole genome shotgun (WGS) entry which is preliminary data.</text>
</comment>
<dbReference type="PANTHER" id="PTHR33420:SF26">
    <property type="entry name" value="FIMBRIAL SUBUNIT"/>
    <property type="match status" value="1"/>
</dbReference>
<dbReference type="SUPFAM" id="SSF49401">
    <property type="entry name" value="Bacterial adhesins"/>
    <property type="match status" value="1"/>
</dbReference>
<keyword evidence="1" id="KW-0732">Signal</keyword>
<dbReference type="PANTHER" id="PTHR33420">
    <property type="entry name" value="FIMBRIAL SUBUNIT ELFA-RELATED"/>
    <property type="match status" value="1"/>
</dbReference>
<accession>K8W9B7</accession>
<dbReference type="AlphaFoldDB" id="K8W9B7"/>
<name>K8W9B7_9GAMM</name>
<dbReference type="GO" id="GO:0009289">
    <property type="term" value="C:pilus"/>
    <property type="evidence" value="ECO:0007669"/>
    <property type="project" value="InterPro"/>
</dbReference>
<dbReference type="eggNOG" id="COG3539">
    <property type="taxonomic scope" value="Bacteria"/>
</dbReference>
<dbReference type="InterPro" id="IPR000259">
    <property type="entry name" value="Adhesion_dom_fimbrial"/>
</dbReference>
<dbReference type="GO" id="GO:0043709">
    <property type="term" value="P:cell adhesion involved in single-species biofilm formation"/>
    <property type="evidence" value="ECO:0007669"/>
    <property type="project" value="TreeGrafter"/>
</dbReference>
<dbReference type="HOGENOM" id="CLU_088965_0_3_6"/>
<evidence type="ECO:0000313" key="3">
    <source>
        <dbReference type="EMBL" id="EKT57149.1"/>
    </source>
</evidence>
<dbReference type="InterPro" id="IPR050263">
    <property type="entry name" value="Bact_Fimbrial_Adh_Pro"/>
</dbReference>
<dbReference type="RefSeq" id="WP_008912950.1">
    <property type="nucleotide sequence ID" value="NZ_KB233224.1"/>
</dbReference>
<evidence type="ECO:0000256" key="1">
    <source>
        <dbReference type="SAM" id="SignalP"/>
    </source>
</evidence>
<dbReference type="InterPro" id="IPR036937">
    <property type="entry name" value="Adhesion_dom_fimbrial_sf"/>
</dbReference>
<gene>
    <name evidence="3" type="ORF">OOA_14825</name>
</gene>
<organism evidence="3 4">
    <name type="scientific">Providencia burhodogranariea DSM 19968</name>
    <dbReference type="NCBI Taxonomy" id="1141662"/>
    <lineage>
        <taxon>Bacteria</taxon>
        <taxon>Pseudomonadati</taxon>
        <taxon>Pseudomonadota</taxon>
        <taxon>Gammaproteobacteria</taxon>
        <taxon>Enterobacterales</taxon>
        <taxon>Morganellaceae</taxon>
        <taxon>Providencia</taxon>
    </lineage>
</organism>
<dbReference type="Pfam" id="PF00419">
    <property type="entry name" value="Fimbrial"/>
    <property type="match status" value="1"/>
</dbReference>
<dbReference type="OrthoDB" id="6466381at2"/>
<dbReference type="STRING" id="1141662.OOA_14825"/>
<dbReference type="InterPro" id="IPR008966">
    <property type="entry name" value="Adhesion_dom_sf"/>
</dbReference>
<feature type="signal peptide" evidence="1">
    <location>
        <begin position="1"/>
        <end position="23"/>
    </location>
</feature>
<evidence type="ECO:0000313" key="4">
    <source>
        <dbReference type="Proteomes" id="UP000009336"/>
    </source>
</evidence>
<feature type="chain" id="PRO_5003920949" evidence="1">
    <location>
        <begin position="24"/>
        <end position="174"/>
    </location>
</feature>
<sequence length="174" mass="18086">MKKKLLASLIAATSIFAVNNALAADGTIEFTGEITDQACEFATGANALKVILGKVSKTALPATGATAAATKFTIKLINCPATAISAKVQFDADSYAGDDEVIALKDETDVATGVGIQITDDTNTVVPLFTPSKAYALKQSVENSLDFRARYIAKTDAVTVGPANANATFTINYN</sequence>
<protein>
    <submittedName>
        <fullName evidence="3">Fimbrial subunit</fullName>
    </submittedName>
</protein>
<dbReference type="Gene3D" id="2.60.40.1090">
    <property type="entry name" value="Fimbrial-type adhesion domain"/>
    <property type="match status" value="1"/>
</dbReference>
<feature type="domain" description="Fimbrial-type adhesion" evidence="2">
    <location>
        <begin position="28"/>
        <end position="173"/>
    </location>
</feature>
<reference evidence="3 4" key="1">
    <citation type="journal article" date="2012" name="BMC Genomics">
        <title>Comparative genomics of bacteria in the genus Providencia isolated from wild Drosophila melanogaster.</title>
        <authorList>
            <person name="Galac M.R."/>
            <person name="Lazzaro B.P."/>
        </authorList>
    </citation>
    <scope>NUCLEOTIDE SEQUENCE [LARGE SCALE GENOMIC DNA]</scope>
    <source>
        <strain evidence="3 4">DSM 19968</strain>
    </source>
</reference>
<dbReference type="EMBL" id="AKKL01000040">
    <property type="protein sequence ID" value="EKT57149.1"/>
    <property type="molecule type" value="Genomic_DNA"/>
</dbReference>